<dbReference type="GO" id="GO:0016846">
    <property type="term" value="F:carbon-sulfur lyase activity"/>
    <property type="evidence" value="ECO:0007669"/>
    <property type="project" value="InterPro"/>
</dbReference>
<evidence type="ECO:0000259" key="6">
    <source>
        <dbReference type="PROSITE" id="PS51891"/>
    </source>
</evidence>
<feature type="region of interest" description="Disordered" evidence="5">
    <location>
        <begin position="157"/>
        <end position="180"/>
    </location>
</feature>
<proteinExistence type="inferred from homology"/>
<protein>
    <recommendedName>
        <fullName evidence="6">CENP-V/GFA domain-containing protein</fullName>
    </recommendedName>
</protein>
<evidence type="ECO:0000256" key="1">
    <source>
        <dbReference type="ARBA" id="ARBA00005495"/>
    </source>
</evidence>
<accession>A0A1J7JBK8</accession>
<dbReference type="OrthoDB" id="5422068at2759"/>
<evidence type="ECO:0000313" key="7">
    <source>
        <dbReference type="EMBL" id="OIW30681.1"/>
    </source>
</evidence>
<dbReference type="STRING" id="1408157.A0A1J7JBK8"/>
<dbReference type="Pfam" id="PF04828">
    <property type="entry name" value="GFA"/>
    <property type="match status" value="1"/>
</dbReference>
<keyword evidence="2" id="KW-0479">Metal-binding</keyword>
<dbReference type="PROSITE" id="PS51891">
    <property type="entry name" value="CENP_V_GFA"/>
    <property type="match status" value="1"/>
</dbReference>
<dbReference type="EMBL" id="KV875096">
    <property type="protein sequence ID" value="OIW30681.1"/>
    <property type="molecule type" value="Genomic_DNA"/>
</dbReference>
<dbReference type="Proteomes" id="UP000182658">
    <property type="component" value="Unassembled WGS sequence"/>
</dbReference>
<gene>
    <name evidence="7" type="ORF">CONLIGDRAFT_287831</name>
</gene>
<feature type="domain" description="CENP-V/GFA" evidence="6">
    <location>
        <begin position="6"/>
        <end position="144"/>
    </location>
</feature>
<name>A0A1J7JBK8_9PEZI</name>
<evidence type="ECO:0000256" key="2">
    <source>
        <dbReference type="ARBA" id="ARBA00022723"/>
    </source>
</evidence>
<dbReference type="PANTHER" id="PTHR33337">
    <property type="entry name" value="GFA DOMAIN-CONTAINING PROTEIN"/>
    <property type="match status" value="1"/>
</dbReference>
<reference evidence="7 8" key="1">
    <citation type="submission" date="2016-10" db="EMBL/GenBank/DDBJ databases">
        <title>Draft genome sequence of Coniochaeta ligniaria NRRL30616, a lignocellulolytic fungus for bioabatement of inhibitors in plant biomass hydrolysates.</title>
        <authorList>
            <consortium name="DOE Joint Genome Institute"/>
            <person name="Jimenez D.J."/>
            <person name="Hector R.E."/>
            <person name="Riley R."/>
            <person name="Sun H."/>
            <person name="Grigoriev I.V."/>
            <person name="Van Elsas J.D."/>
            <person name="Nichols N.N."/>
        </authorList>
    </citation>
    <scope>NUCLEOTIDE SEQUENCE [LARGE SCALE GENOMIC DNA]</scope>
    <source>
        <strain evidence="7 8">NRRL 30616</strain>
    </source>
</reference>
<evidence type="ECO:0000313" key="8">
    <source>
        <dbReference type="Proteomes" id="UP000182658"/>
    </source>
</evidence>
<keyword evidence="4" id="KW-0456">Lyase</keyword>
<evidence type="ECO:0000256" key="4">
    <source>
        <dbReference type="ARBA" id="ARBA00023239"/>
    </source>
</evidence>
<dbReference type="InterPro" id="IPR006913">
    <property type="entry name" value="CENP-V/GFA"/>
</dbReference>
<dbReference type="Gene3D" id="3.90.1590.10">
    <property type="entry name" value="glutathione-dependent formaldehyde- activating enzyme (gfa)"/>
    <property type="match status" value="2"/>
</dbReference>
<dbReference type="InParanoid" id="A0A1J7JBK8"/>
<dbReference type="PANTHER" id="PTHR33337:SF40">
    <property type="entry name" value="CENP-V_GFA DOMAIN-CONTAINING PROTEIN-RELATED"/>
    <property type="match status" value="1"/>
</dbReference>
<comment type="similarity">
    <text evidence="1">Belongs to the Gfa family.</text>
</comment>
<dbReference type="GO" id="GO:0046872">
    <property type="term" value="F:metal ion binding"/>
    <property type="evidence" value="ECO:0007669"/>
    <property type="project" value="UniProtKB-KW"/>
</dbReference>
<dbReference type="AlphaFoldDB" id="A0A1J7JBK8"/>
<keyword evidence="3" id="KW-0862">Zinc</keyword>
<feature type="compositionally biased region" description="Low complexity" evidence="5">
    <location>
        <begin position="165"/>
        <end position="180"/>
    </location>
</feature>
<evidence type="ECO:0000256" key="5">
    <source>
        <dbReference type="SAM" id="MobiDB-lite"/>
    </source>
</evidence>
<evidence type="ECO:0000256" key="3">
    <source>
        <dbReference type="ARBA" id="ARBA00022833"/>
    </source>
</evidence>
<sequence>MMARRLNVSCLCGKATQQVTVLGGHDEQQLRASWQASRKLCHCYACRHATGLLCTSFLPIFKPAQSSVDGLVAYSPTARSISYFCATCGCHVFACTSEPRTTTDRDEDTEQWAVATGTIVGCPDPEDGMRMPGLASGEPISEWDWIHEKVSDTQDGGISVWINNTSKPPSDTQTTQSSAASDNSFLPASCHCGTVRFHITRPDLSSSLPKSPFPDLTVPFCRTDSSVLKNPSDVKWWLRGQNNTKYLAGTCACRSCRLASGFEIQTWAFIPRSNIFIYPLSTHSDGARVPQQLDFEAVSPGVLKTYESSPGVAREFCPRCGATVFWHNKERPELIDVSVGLLEATEGARAESWLVWWHERVSFAEEAGAEMPGQQTVSLRAQSLIRSLEHGLGLCNMG</sequence>
<keyword evidence="8" id="KW-1185">Reference proteome</keyword>
<dbReference type="SUPFAM" id="SSF51316">
    <property type="entry name" value="Mss4-like"/>
    <property type="match status" value="2"/>
</dbReference>
<dbReference type="InterPro" id="IPR011057">
    <property type="entry name" value="Mss4-like_sf"/>
</dbReference>
<organism evidence="7 8">
    <name type="scientific">Coniochaeta ligniaria NRRL 30616</name>
    <dbReference type="NCBI Taxonomy" id="1408157"/>
    <lineage>
        <taxon>Eukaryota</taxon>
        <taxon>Fungi</taxon>
        <taxon>Dikarya</taxon>
        <taxon>Ascomycota</taxon>
        <taxon>Pezizomycotina</taxon>
        <taxon>Sordariomycetes</taxon>
        <taxon>Sordariomycetidae</taxon>
        <taxon>Coniochaetales</taxon>
        <taxon>Coniochaetaceae</taxon>
        <taxon>Coniochaeta</taxon>
    </lineage>
</organism>